<gene>
    <name evidence="3" type="ORF">HF852_09950</name>
</gene>
<evidence type="ECO:0000256" key="1">
    <source>
        <dbReference type="SAM" id="Phobius"/>
    </source>
</evidence>
<dbReference type="InterPro" id="IPR027383">
    <property type="entry name" value="Znf_put"/>
</dbReference>
<feature type="domain" description="Putative zinc-finger" evidence="2">
    <location>
        <begin position="3"/>
        <end position="37"/>
    </location>
</feature>
<keyword evidence="1" id="KW-0812">Transmembrane</keyword>
<evidence type="ECO:0000313" key="4">
    <source>
        <dbReference type="Proteomes" id="UP000589552"/>
    </source>
</evidence>
<feature type="transmembrane region" description="Helical" evidence="1">
    <location>
        <begin position="225"/>
        <end position="245"/>
    </location>
</feature>
<feature type="transmembrane region" description="Helical" evidence="1">
    <location>
        <begin position="199"/>
        <end position="219"/>
    </location>
</feature>
<sequence length="270" mass="27721">MDCQDVRAALSARLDGEPSGADDDVVDAHLDACDECRAWFEKAVALNRSLLMGPAAEGTSAGAGGPGGRTALPDAADMAALSERILSTVEPQRRRRERTWFFIAGSARVLLVVLGLLHFAWGVELLLGAGGAMTQAAVDAGAAASVGAESGEAAAAAAEALDEMVAPSVDAAAIRMAFAVGMFWAAWRPRAAMGMTPVYGAAAMFSIGFATRDLVLGTLQFTDVATLALMAVSAIALGLVWLGGYTPAAMAQAWRAASGRPVRGLPGELE</sequence>
<evidence type="ECO:0000259" key="2">
    <source>
        <dbReference type="Pfam" id="PF13490"/>
    </source>
</evidence>
<dbReference type="Proteomes" id="UP000589552">
    <property type="component" value="Unassembled WGS sequence"/>
</dbReference>
<feature type="transmembrane region" description="Helical" evidence="1">
    <location>
        <begin position="100"/>
        <end position="121"/>
    </location>
</feature>
<name>A0A7X9SY11_9CORY</name>
<comment type="caution">
    <text evidence="3">The sequence shown here is derived from an EMBL/GenBank/DDBJ whole genome shotgun (WGS) entry which is preliminary data.</text>
</comment>
<feature type="transmembrane region" description="Helical" evidence="1">
    <location>
        <begin position="171"/>
        <end position="187"/>
    </location>
</feature>
<evidence type="ECO:0000313" key="3">
    <source>
        <dbReference type="EMBL" id="NMF09913.1"/>
    </source>
</evidence>
<dbReference type="EMBL" id="JABAGA010000006">
    <property type="protein sequence ID" value="NMF09913.1"/>
    <property type="molecule type" value="Genomic_DNA"/>
</dbReference>
<protein>
    <recommendedName>
        <fullName evidence="2">Putative zinc-finger domain-containing protein</fullName>
    </recommendedName>
</protein>
<organism evidence="3 4">
    <name type="scientific">Corynebacterium xerosis</name>
    <dbReference type="NCBI Taxonomy" id="1725"/>
    <lineage>
        <taxon>Bacteria</taxon>
        <taxon>Bacillati</taxon>
        <taxon>Actinomycetota</taxon>
        <taxon>Actinomycetes</taxon>
        <taxon>Mycobacteriales</taxon>
        <taxon>Corynebacteriaceae</taxon>
        <taxon>Corynebacterium</taxon>
    </lineage>
</organism>
<keyword evidence="1" id="KW-1133">Transmembrane helix</keyword>
<keyword evidence="1" id="KW-0472">Membrane</keyword>
<proteinExistence type="predicted"/>
<accession>A0A7X9SY11</accession>
<dbReference type="AlphaFoldDB" id="A0A7X9SY11"/>
<dbReference type="Pfam" id="PF13490">
    <property type="entry name" value="zf-HC2"/>
    <property type="match status" value="1"/>
</dbReference>
<dbReference type="RefSeq" id="WP_168938143.1">
    <property type="nucleotide sequence ID" value="NZ_JABAGA010000006.1"/>
</dbReference>
<reference evidence="3 4" key="1">
    <citation type="submission" date="2020-04" db="EMBL/GenBank/DDBJ databases">
        <authorList>
            <person name="Hitch T.C.A."/>
            <person name="Wylensek D."/>
            <person name="Clavel T."/>
        </authorList>
    </citation>
    <scope>NUCLEOTIDE SEQUENCE [LARGE SCALE GENOMIC DNA]</scope>
    <source>
        <strain evidence="3 4">BL-383-APC-2I</strain>
    </source>
</reference>